<dbReference type="PANTHER" id="PTHR12196:SF2">
    <property type="entry name" value="DIPHTHINE--AMMONIA LIGASE"/>
    <property type="match status" value="1"/>
</dbReference>
<name>A0A7C4NK03_9CREN</name>
<dbReference type="EC" id="6.3.1.14" evidence="3"/>
<sequence length="237" mass="27253">MRLCALLSGGKDSNYALYKALKEGHEVVCITVVKPKKEDSWLFHSVYPELAILQANAMGFHDKVHLVEVSGEKDVELNEFESHIIALRKHINFDGILCGAISSRYQLSRFELIAKKIGVELYAPLWGVDQEQYMRLLVKEGFIFIITKISTMGLSREFIARPITLEHVENMIKLSQKYRFNPAFEGGEAETLVLDAPHFNYRLCLEGTVKSLSEFEHFFEIRRYWLGMKNSECLVVM</sequence>
<protein>
    <submittedName>
        <fullName evidence="3">Diphthine--ammonia ligase</fullName>
        <ecNumber evidence="3">6.3.1.14</ecNumber>
    </submittedName>
</protein>
<evidence type="ECO:0000259" key="1">
    <source>
        <dbReference type="Pfam" id="PF01902"/>
    </source>
</evidence>
<dbReference type="PANTHER" id="PTHR12196">
    <property type="entry name" value="DOMAIN OF UNKNOWN FUNCTION 71 DUF71 -CONTAINING PROTEIN"/>
    <property type="match status" value="1"/>
</dbReference>
<dbReference type="CDD" id="cd01994">
    <property type="entry name" value="AANH_PF0828-like"/>
    <property type="match status" value="1"/>
</dbReference>
<gene>
    <name evidence="3" type="ORF">ENU08_01395</name>
    <name evidence="2" type="ORF">ENU41_07395</name>
</gene>
<dbReference type="Gene3D" id="3.40.50.620">
    <property type="entry name" value="HUPs"/>
    <property type="match status" value="1"/>
</dbReference>
<dbReference type="GO" id="GO:0017178">
    <property type="term" value="F:diphthine-ammonia ligase activity"/>
    <property type="evidence" value="ECO:0007669"/>
    <property type="project" value="UniProtKB-EC"/>
</dbReference>
<dbReference type="EMBL" id="DTCK01000041">
    <property type="protein sequence ID" value="HGQ36479.1"/>
    <property type="molecule type" value="Genomic_DNA"/>
</dbReference>
<dbReference type="InterPro" id="IPR014729">
    <property type="entry name" value="Rossmann-like_a/b/a_fold"/>
</dbReference>
<dbReference type="InterPro" id="IPR022427">
    <property type="entry name" value="MJ0570_ATP-bd"/>
</dbReference>
<dbReference type="PIRSF" id="PIRSF039123">
    <property type="entry name" value="Diphthamide_synthase"/>
    <property type="match status" value="1"/>
</dbReference>
<feature type="domain" description="Diphthamide synthase" evidence="1">
    <location>
        <begin position="1"/>
        <end position="224"/>
    </location>
</feature>
<dbReference type="InterPro" id="IPR030662">
    <property type="entry name" value="DPH6/MJ0570"/>
</dbReference>
<dbReference type="NCBIfam" id="TIGR03679">
    <property type="entry name" value="arCOG00187"/>
    <property type="match status" value="1"/>
</dbReference>
<dbReference type="Gene3D" id="3.90.1490.10">
    <property type="entry name" value="putative n-type atp pyrophosphatase, domain 2"/>
    <property type="match status" value="1"/>
</dbReference>
<dbReference type="GO" id="GO:0017183">
    <property type="term" value="P:protein histidyl modification to diphthamide"/>
    <property type="evidence" value="ECO:0007669"/>
    <property type="project" value="TreeGrafter"/>
</dbReference>
<dbReference type="Pfam" id="PF01902">
    <property type="entry name" value="Diphthami_syn_2"/>
    <property type="match status" value="1"/>
</dbReference>
<dbReference type="EMBL" id="DTBD01000009">
    <property type="protein sequence ID" value="HGQ63885.1"/>
    <property type="molecule type" value="Genomic_DNA"/>
</dbReference>
<comment type="caution">
    <text evidence="3">The sequence shown here is derived from an EMBL/GenBank/DDBJ whole genome shotgun (WGS) entry which is preliminary data.</text>
</comment>
<reference evidence="3" key="1">
    <citation type="journal article" date="2020" name="mSystems">
        <title>Genome- and Community-Level Interaction Insights into Carbon Utilization and Element Cycling Functions of Hydrothermarchaeota in Hydrothermal Sediment.</title>
        <authorList>
            <person name="Zhou Z."/>
            <person name="Liu Y."/>
            <person name="Xu W."/>
            <person name="Pan J."/>
            <person name="Luo Z.H."/>
            <person name="Li M."/>
        </authorList>
    </citation>
    <scope>NUCLEOTIDE SEQUENCE [LARGE SCALE GENOMIC DNA]</scope>
    <source>
        <strain evidence="3">SpSt-637</strain>
        <strain evidence="2">SpSt-667</strain>
    </source>
</reference>
<keyword evidence="3" id="KW-0436">Ligase</keyword>
<organism evidence="3">
    <name type="scientific">Ignisphaera aggregans</name>
    <dbReference type="NCBI Taxonomy" id="334771"/>
    <lineage>
        <taxon>Archaea</taxon>
        <taxon>Thermoproteota</taxon>
        <taxon>Thermoprotei</taxon>
        <taxon>Desulfurococcales</taxon>
        <taxon>Desulfurococcaceae</taxon>
        <taxon>Ignisphaera</taxon>
    </lineage>
</organism>
<evidence type="ECO:0000313" key="2">
    <source>
        <dbReference type="EMBL" id="HGQ36479.1"/>
    </source>
</evidence>
<dbReference type="InterPro" id="IPR002761">
    <property type="entry name" value="Diphthami_syn_dom"/>
</dbReference>
<accession>A0A7C4NK03</accession>
<dbReference type="NCBIfam" id="TIGR00290">
    <property type="entry name" value="MJ0570_dom"/>
    <property type="match status" value="1"/>
</dbReference>
<evidence type="ECO:0000313" key="3">
    <source>
        <dbReference type="EMBL" id="HGQ63885.1"/>
    </source>
</evidence>
<dbReference type="AlphaFoldDB" id="A0A7C4NK03"/>
<dbReference type="SUPFAM" id="SSF52402">
    <property type="entry name" value="Adenine nucleotide alpha hydrolases-like"/>
    <property type="match status" value="1"/>
</dbReference>
<proteinExistence type="predicted"/>